<dbReference type="Proteomes" id="UP000663851">
    <property type="component" value="Unassembled WGS sequence"/>
</dbReference>
<dbReference type="Proteomes" id="UP000663833">
    <property type="component" value="Unassembled WGS sequence"/>
</dbReference>
<feature type="transmembrane region" description="Helical" evidence="10">
    <location>
        <begin position="294"/>
        <end position="313"/>
    </location>
</feature>
<dbReference type="Pfam" id="PF00001">
    <property type="entry name" value="7tm_1"/>
    <property type="match status" value="1"/>
</dbReference>
<dbReference type="AlphaFoldDB" id="A0A817SKA7"/>
<evidence type="ECO:0000256" key="6">
    <source>
        <dbReference type="ARBA" id="ARBA00023136"/>
    </source>
</evidence>
<proteinExistence type="inferred from homology"/>
<dbReference type="InterPro" id="IPR000611">
    <property type="entry name" value="NPY_rcpt"/>
</dbReference>
<comment type="caution">
    <text evidence="12">The sequence shown here is derived from an EMBL/GenBank/DDBJ whole genome shotgun (WGS) entry which is preliminary data.</text>
</comment>
<evidence type="ECO:0000256" key="8">
    <source>
        <dbReference type="ARBA" id="ARBA00023224"/>
    </source>
</evidence>
<evidence type="ECO:0000256" key="3">
    <source>
        <dbReference type="ARBA" id="ARBA00022692"/>
    </source>
</evidence>
<dbReference type="SUPFAM" id="SSF81321">
    <property type="entry name" value="Family A G protein-coupled receptor-like"/>
    <property type="match status" value="1"/>
</dbReference>
<dbReference type="PANTHER" id="PTHR45695:SF9">
    <property type="entry name" value="LEUCOKININ RECEPTOR"/>
    <property type="match status" value="1"/>
</dbReference>
<dbReference type="SMART" id="SM01381">
    <property type="entry name" value="7TM_GPCR_Srsx"/>
    <property type="match status" value="1"/>
</dbReference>
<accession>A0A817SKA7</accession>
<organism evidence="12 14">
    <name type="scientific">Rotaria socialis</name>
    <dbReference type="NCBI Taxonomy" id="392032"/>
    <lineage>
        <taxon>Eukaryota</taxon>
        <taxon>Metazoa</taxon>
        <taxon>Spiralia</taxon>
        <taxon>Gnathifera</taxon>
        <taxon>Rotifera</taxon>
        <taxon>Eurotatoria</taxon>
        <taxon>Bdelloidea</taxon>
        <taxon>Philodinida</taxon>
        <taxon>Philodinidae</taxon>
        <taxon>Rotaria</taxon>
    </lineage>
</organism>
<evidence type="ECO:0000256" key="7">
    <source>
        <dbReference type="ARBA" id="ARBA00023170"/>
    </source>
</evidence>
<comment type="subcellular location">
    <subcellularLocation>
        <location evidence="1">Membrane</location>
        <topology evidence="1">Multi-pass membrane protein</topology>
    </subcellularLocation>
</comment>
<evidence type="ECO:0000256" key="4">
    <source>
        <dbReference type="ARBA" id="ARBA00022989"/>
    </source>
</evidence>
<sequence length="370" mass="42542">MPNAATNTSIIDHIVLDGSILTLYSLTFVIGVIGNLLVLKVIFYQRKKCSGRSKTITSTYLAHLALTDLLSATTIPLQFLFCSYYLLENFKICSFLCVIFKSIQILSYNVSILTMVVIAIDRYLLIHYPLQSSNKRFEPKYSLLVVWLLALLYAISCLRCMKVSEYFQSSQELIGCRILFDTLLPPTSFLFRKIRVTIAAVYFYFIPLLITAFLYILCVRTISGRPSVGNSSKTLFSESKKRTMKMLIILLLVFAICWLPIQIMNLKDFYLPSRKSMFHPLNKRKCNASTTYCIFYWIAISSCCYNPFIYSWLNKNFRRSLRVPCCSKYDQKPRCGSNVNQASNVFYSTNFQKLFSTKATISTAILISYE</sequence>
<keyword evidence="6 10" id="KW-0472">Membrane</keyword>
<dbReference type="PROSITE" id="PS50262">
    <property type="entry name" value="G_PROTEIN_RECEP_F1_2"/>
    <property type="match status" value="1"/>
</dbReference>
<protein>
    <recommendedName>
        <fullName evidence="11">G-protein coupled receptors family 1 profile domain-containing protein</fullName>
    </recommendedName>
</protein>
<keyword evidence="4 10" id="KW-1133">Transmembrane helix</keyword>
<name>A0A817SKA7_9BILA</name>
<dbReference type="EMBL" id="CAJNYD010000803">
    <property type="protein sequence ID" value="CAF3298927.1"/>
    <property type="molecule type" value="Genomic_DNA"/>
</dbReference>
<dbReference type="PANTHER" id="PTHR45695">
    <property type="entry name" value="LEUCOKININ RECEPTOR-RELATED"/>
    <property type="match status" value="1"/>
</dbReference>
<feature type="transmembrane region" description="Helical" evidence="10">
    <location>
        <begin position="201"/>
        <end position="222"/>
    </location>
</feature>
<evidence type="ECO:0000259" key="11">
    <source>
        <dbReference type="PROSITE" id="PS50262"/>
    </source>
</evidence>
<dbReference type="GO" id="GO:0004983">
    <property type="term" value="F:neuropeptide Y receptor activity"/>
    <property type="evidence" value="ECO:0007669"/>
    <property type="project" value="InterPro"/>
</dbReference>
<evidence type="ECO:0000256" key="1">
    <source>
        <dbReference type="ARBA" id="ARBA00004141"/>
    </source>
</evidence>
<dbReference type="PRINTS" id="PR01012">
    <property type="entry name" value="NRPEPTIDEYR"/>
</dbReference>
<keyword evidence="7 9" id="KW-0675">Receptor</keyword>
<dbReference type="Gene3D" id="1.20.1070.10">
    <property type="entry name" value="Rhodopsin 7-helix transmembrane proteins"/>
    <property type="match status" value="1"/>
</dbReference>
<feature type="transmembrane region" description="Helical" evidence="10">
    <location>
        <begin position="243"/>
        <end position="261"/>
    </location>
</feature>
<evidence type="ECO:0000256" key="10">
    <source>
        <dbReference type="SAM" id="Phobius"/>
    </source>
</evidence>
<evidence type="ECO:0000256" key="2">
    <source>
        <dbReference type="ARBA" id="ARBA00010663"/>
    </source>
</evidence>
<feature type="transmembrane region" description="Helical" evidence="10">
    <location>
        <begin position="64"/>
        <end position="87"/>
    </location>
</feature>
<dbReference type="PROSITE" id="PS00237">
    <property type="entry name" value="G_PROTEIN_RECEP_F1_1"/>
    <property type="match status" value="1"/>
</dbReference>
<feature type="transmembrane region" description="Helical" evidence="10">
    <location>
        <begin position="141"/>
        <end position="161"/>
    </location>
</feature>
<reference evidence="12" key="1">
    <citation type="submission" date="2021-02" db="EMBL/GenBank/DDBJ databases">
        <authorList>
            <person name="Nowell W R."/>
        </authorList>
    </citation>
    <scope>NUCLEOTIDE SEQUENCE</scope>
</reference>
<evidence type="ECO:0000256" key="5">
    <source>
        <dbReference type="ARBA" id="ARBA00023040"/>
    </source>
</evidence>
<feature type="transmembrane region" description="Helical" evidence="10">
    <location>
        <begin position="20"/>
        <end position="43"/>
    </location>
</feature>
<keyword evidence="8 9" id="KW-0807">Transducer</keyword>
<dbReference type="GO" id="GO:0005886">
    <property type="term" value="C:plasma membrane"/>
    <property type="evidence" value="ECO:0007669"/>
    <property type="project" value="TreeGrafter"/>
</dbReference>
<feature type="domain" description="G-protein coupled receptors family 1 profile" evidence="11">
    <location>
        <begin position="34"/>
        <end position="310"/>
    </location>
</feature>
<dbReference type="InterPro" id="IPR017452">
    <property type="entry name" value="GPCR_Rhodpsn_7TM"/>
</dbReference>
<comment type="similarity">
    <text evidence="2 9">Belongs to the G-protein coupled receptor 1 family.</text>
</comment>
<evidence type="ECO:0000256" key="9">
    <source>
        <dbReference type="RuleBase" id="RU000688"/>
    </source>
</evidence>
<dbReference type="PRINTS" id="PR00237">
    <property type="entry name" value="GPCRRHODOPSN"/>
</dbReference>
<feature type="transmembrane region" description="Helical" evidence="10">
    <location>
        <begin position="99"/>
        <end position="120"/>
    </location>
</feature>
<evidence type="ECO:0000313" key="12">
    <source>
        <dbReference type="EMBL" id="CAF3298927.1"/>
    </source>
</evidence>
<keyword evidence="3 9" id="KW-0812">Transmembrane</keyword>
<keyword evidence="5 9" id="KW-0297">G-protein coupled receptor</keyword>
<evidence type="ECO:0000313" key="14">
    <source>
        <dbReference type="Proteomes" id="UP000663833"/>
    </source>
</evidence>
<dbReference type="InterPro" id="IPR000276">
    <property type="entry name" value="GPCR_Rhodpsn"/>
</dbReference>
<gene>
    <name evidence="13" type="ORF">HFQ381_LOCUS13357</name>
    <name evidence="12" type="ORF">LUA448_LOCUS7884</name>
</gene>
<dbReference type="EMBL" id="CAJOBO010000837">
    <property type="protein sequence ID" value="CAF4298028.1"/>
    <property type="molecule type" value="Genomic_DNA"/>
</dbReference>
<evidence type="ECO:0000313" key="13">
    <source>
        <dbReference type="EMBL" id="CAF4298028.1"/>
    </source>
</evidence>